<dbReference type="InterPro" id="IPR002347">
    <property type="entry name" value="SDR_fam"/>
</dbReference>
<name>A0A8K0SYK1_9HYPO</name>
<dbReference type="GO" id="GO:0016491">
    <property type="term" value="F:oxidoreductase activity"/>
    <property type="evidence" value="ECO:0007669"/>
    <property type="project" value="UniProtKB-KW"/>
</dbReference>
<accession>A0A8K0SYK1</accession>
<evidence type="ECO:0000313" key="4">
    <source>
        <dbReference type="EMBL" id="KAH7324840.1"/>
    </source>
</evidence>
<sequence>MTFHPDNLPDLSGRVYIITGGTGQGIGFYAGLQLAQHGAHVYLCSRSDKKGQEAVEAIQQQCPGARASYLIMDHMALASVMAAAKDFLSKEAVLHGLVNNAGIMTTPFDVTRDGYEAQWQTNYLAHWVFTFQLLPTMLMTSQGMPPGSVRIVNLSSGAHIAAPRVGINLADTTLHDESTITRYGQSKLANILHTKTLHKMYGPGSYHALAGNGEIWCTAVNPGGVKTGLTGKATEMPLAMRVGMPIVDALGGRWPADKGAWTSVFCVASPELKQEECGGYFERIAQLGKESCKGKDAELAEKLEEWTLKEVKERGFYGYEWM</sequence>
<protein>
    <submittedName>
        <fullName evidence="4">Carbonyl reductase</fullName>
    </submittedName>
</protein>
<dbReference type="OrthoDB" id="191139at2759"/>
<keyword evidence="2" id="KW-0521">NADP</keyword>
<dbReference type="InterPro" id="IPR036291">
    <property type="entry name" value="NAD(P)-bd_dom_sf"/>
</dbReference>
<comment type="caution">
    <text evidence="4">The sequence shown here is derived from an EMBL/GenBank/DDBJ whole genome shotgun (WGS) entry which is preliminary data.</text>
</comment>
<dbReference type="EMBL" id="JAGPNK010000003">
    <property type="protein sequence ID" value="KAH7324840.1"/>
    <property type="molecule type" value="Genomic_DNA"/>
</dbReference>
<dbReference type="Pfam" id="PF00106">
    <property type="entry name" value="adh_short"/>
    <property type="match status" value="1"/>
</dbReference>
<reference evidence="4" key="1">
    <citation type="journal article" date="2021" name="Nat. Commun.">
        <title>Genetic determinants of endophytism in the Arabidopsis root mycobiome.</title>
        <authorList>
            <person name="Mesny F."/>
            <person name="Miyauchi S."/>
            <person name="Thiergart T."/>
            <person name="Pickel B."/>
            <person name="Atanasova L."/>
            <person name="Karlsson M."/>
            <person name="Huettel B."/>
            <person name="Barry K.W."/>
            <person name="Haridas S."/>
            <person name="Chen C."/>
            <person name="Bauer D."/>
            <person name="Andreopoulos W."/>
            <person name="Pangilinan J."/>
            <person name="LaButti K."/>
            <person name="Riley R."/>
            <person name="Lipzen A."/>
            <person name="Clum A."/>
            <person name="Drula E."/>
            <person name="Henrissat B."/>
            <person name="Kohler A."/>
            <person name="Grigoriev I.V."/>
            <person name="Martin F.M."/>
            <person name="Hacquard S."/>
        </authorList>
    </citation>
    <scope>NUCLEOTIDE SEQUENCE</scope>
    <source>
        <strain evidence="4">MPI-CAGE-CH-0235</strain>
    </source>
</reference>
<keyword evidence="5" id="KW-1185">Reference proteome</keyword>
<evidence type="ECO:0000256" key="3">
    <source>
        <dbReference type="ARBA" id="ARBA00023002"/>
    </source>
</evidence>
<dbReference type="PANTHER" id="PTHR24320:SF282">
    <property type="entry name" value="WW DOMAIN-CONTAINING OXIDOREDUCTASE"/>
    <property type="match status" value="1"/>
</dbReference>
<evidence type="ECO:0000256" key="2">
    <source>
        <dbReference type="ARBA" id="ARBA00022857"/>
    </source>
</evidence>
<dbReference type="Proteomes" id="UP000813444">
    <property type="component" value="Unassembled WGS sequence"/>
</dbReference>
<dbReference type="PANTHER" id="PTHR24320">
    <property type="entry name" value="RETINOL DEHYDROGENASE"/>
    <property type="match status" value="1"/>
</dbReference>
<dbReference type="SUPFAM" id="SSF51735">
    <property type="entry name" value="NAD(P)-binding Rossmann-fold domains"/>
    <property type="match status" value="1"/>
</dbReference>
<keyword evidence="3" id="KW-0560">Oxidoreductase</keyword>
<gene>
    <name evidence="4" type="ORF">B0I35DRAFT_476052</name>
</gene>
<dbReference type="Gene3D" id="3.40.50.720">
    <property type="entry name" value="NAD(P)-binding Rossmann-like Domain"/>
    <property type="match status" value="1"/>
</dbReference>
<organism evidence="4 5">
    <name type="scientific">Stachybotrys elegans</name>
    <dbReference type="NCBI Taxonomy" id="80388"/>
    <lineage>
        <taxon>Eukaryota</taxon>
        <taxon>Fungi</taxon>
        <taxon>Dikarya</taxon>
        <taxon>Ascomycota</taxon>
        <taxon>Pezizomycotina</taxon>
        <taxon>Sordariomycetes</taxon>
        <taxon>Hypocreomycetidae</taxon>
        <taxon>Hypocreales</taxon>
        <taxon>Stachybotryaceae</taxon>
        <taxon>Stachybotrys</taxon>
    </lineage>
</organism>
<evidence type="ECO:0000256" key="1">
    <source>
        <dbReference type="ARBA" id="ARBA00006484"/>
    </source>
</evidence>
<comment type="similarity">
    <text evidence="1">Belongs to the short-chain dehydrogenases/reductases (SDR) family.</text>
</comment>
<proteinExistence type="inferred from homology"/>
<evidence type="ECO:0000313" key="5">
    <source>
        <dbReference type="Proteomes" id="UP000813444"/>
    </source>
</evidence>
<dbReference type="AlphaFoldDB" id="A0A8K0SYK1"/>